<protein>
    <recommendedName>
        <fullName evidence="3">Secreted protein</fullName>
    </recommendedName>
</protein>
<proteinExistence type="predicted"/>
<reference evidence="2" key="1">
    <citation type="submission" date="2018-02" db="EMBL/GenBank/DDBJ databases">
        <title>Rhizophora mucronata_Transcriptome.</title>
        <authorList>
            <person name="Meera S.P."/>
            <person name="Sreeshan A."/>
            <person name="Augustine A."/>
        </authorList>
    </citation>
    <scope>NUCLEOTIDE SEQUENCE</scope>
    <source>
        <tissue evidence="2">Leaf</tissue>
    </source>
</reference>
<dbReference type="EMBL" id="GGEC01060480">
    <property type="protein sequence ID" value="MBX40964.1"/>
    <property type="molecule type" value="Transcribed_RNA"/>
</dbReference>
<evidence type="ECO:0000313" key="2">
    <source>
        <dbReference type="EMBL" id="MBX40964.1"/>
    </source>
</evidence>
<organism evidence="2">
    <name type="scientific">Rhizophora mucronata</name>
    <name type="common">Asiatic mangrove</name>
    <dbReference type="NCBI Taxonomy" id="61149"/>
    <lineage>
        <taxon>Eukaryota</taxon>
        <taxon>Viridiplantae</taxon>
        <taxon>Streptophyta</taxon>
        <taxon>Embryophyta</taxon>
        <taxon>Tracheophyta</taxon>
        <taxon>Spermatophyta</taxon>
        <taxon>Magnoliopsida</taxon>
        <taxon>eudicotyledons</taxon>
        <taxon>Gunneridae</taxon>
        <taxon>Pentapetalae</taxon>
        <taxon>rosids</taxon>
        <taxon>fabids</taxon>
        <taxon>Malpighiales</taxon>
        <taxon>Rhizophoraceae</taxon>
        <taxon>Rhizophora</taxon>
    </lineage>
</organism>
<feature type="signal peptide" evidence="1">
    <location>
        <begin position="1"/>
        <end position="23"/>
    </location>
</feature>
<feature type="chain" id="PRO_5015149183" description="Secreted protein" evidence="1">
    <location>
        <begin position="24"/>
        <end position="75"/>
    </location>
</feature>
<sequence length="75" mass="8850">MNALDSCTSHSLFFLLSCPFLCGFSWNDLTAHCHRIDMCSVSLKSYRIYMNTYLEHTHCIFICNMNENKHDTLFY</sequence>
<name>A0A2P2NET2_RHIMU</name>
<accession>A0A2P2NET2</accession>
<keyword evidence="1" id="KW-0732">Signal</keyword>
<dbReference type="AlphaFoldDB" id="A0A2P2NET2"/>
<evidence type="ECO:0000256" key="1">
    <source>
        <dbReference type="SAM" id="SignalP"/>
    </source>
</evidence>
<evidence type="ECO:0008006" key="3">
    <source>
        <dbReference type="Google" id="ProtNLM"/>
    </source>
</evidence>